<accession>I7FK70</accession>
<dbReference type="EnsemblBacteria" id="AFP20411">
    <property type="protein sequence ID" value="AFP20411"/>
    <property type="gene ID" value="GSU3508"/>
</dbReference>
<dbReference type="InParanoid" id="I7FK70"/>
<evidence type="ECO:0000313" key="2">
    <source>
        <dbReference type="Proteomes" id="UP000000577"/>
    </source>
</evidence>
<proteinExistence type="predicted"/>
<dbReference type="KEGG" id="gsu:GSU3508"/>
<sequence length="77" mass="9263">MSRRAFRGMYHHFPPTSLQYTKQPRPYRVAPDGRGRVRAQAIRDIWSVCMPRRLHCRPAVFILNLCRYYEIDFPPEI</sequence>
<gene>
    <name evidence="1" type="ordered locus">GSU3508</name>
</gene>
<protein>
    <submittedName>
        <fullName evidence="1">Uncharacterized protein</fullName>
    </submittedName>
</protein>
<reference evidence="1 2" key="1">
    <citation type="journal article" date="2003" name="Science">
        <title>Genome of Geobacter sulfurreducens: metal reduction in subsurface environments.</title>
        <authorList>
            <person name="Methe B.A."/>
            <person name="Nelson K.E."/>
            <person name="Eisen J.A."/>
            <person name="Paulsen I.T."/>
            <person name="Nelson W."/>
            <person name="Heidelberg J.F."/>
            <person name="Wu D."/>
            <person name="Wu M."/>
            <person name="Ward N."/>
            <person name="Beanan M.J."/>
            <person name="Dodson R.J."/>
            <person name="Madupu R."/>
            <person name="Brinkac L.M."/>
            <person name="Daugherty S.C."/>
            <person name="DeBoy R.T."/>
            <person name="Durkin A.S."/>
            <person name="Gwinn M."/>
            <person name="Kolonay J.F."/>
            <person name="Sullivan S.A."/>
            <person name="Haft D.H."/>
            <person name="Selengut J."/>
            <person name="Davidsen T.M."/>
            <person name="Zafar N."/>
            <person name="White O."/>
            <person name="Tran B."/>
            <person name="Romero C."/>
            <person name="Forberger H.A."/>
            <person name="Weidman J."/>
            <person name="Khouri H."/>
            <person name="Feldblyum T.V."/>
            <person name="Utterback T.R."/>
            <person name="Van Aken S.E."/>
            <person name="Lovley D.R."/>
            <person name="Fraser C.M."/>
        </authorList>
    </citation>
    <scope>NUCLEOTIDE SEQUENCE [LARGE SCALE GENOMIC DNA]</scope>
    <source>
        <strain evidence="2">ATCC 51573 / DSM 12127 / PCA</strain>
    </source>
</reference>
<organism evidence="1 2">
    <name type="scientific">Geobacter sulfurreducens (strain ATCC 51573 / DSM 12127 / PCA)</name>
    <dbReference type="NCBI Taxonomy" id="243231"/>
    <lineage>
        <taxon>Bacteria</taxon>
        <taxon>Pseudomonadati</taxon>
        <taxon>Thermodesulfobacteriota</taxon>
        <taxon>Desulfuromonadia</taxon>
        <taxon>Geobacterales</taxon>
        <taxon>Geobacteraceae</taxon>
        <taxon>Geobacter</taxon>
    </lineage>
</organism>
<dbReference type="AlphaFoldDB" id="I7FK70"/>
<keyword evidence="2" id="KW-1185">Reference proteome</keyword>
<name>I7FK70_GEOSL</name>
<dbReference type="Proteomes" id="UP000000577">
    <property type="component" value="Chromosome"/>
</dbReference>
<dbReference type="EMBL" id="AE017180">
    <property type="protein sequence ID" value="AFP20411.1"/>
    <property type="molecule type" value="Genomic_DNA"/>
</dbReference>
<dbReference type="HOGENOM" id="CLU_2633040_0_0_7"/>
<dbReference type="STRING" id="243231.GSU3508"/>
<evidence type="ECO:0000313" key="1">
    <source>
        <dbReference type="EMBL" id="AFP20411.1"/>
    </source>
</evidence>
<reference evidence="1 2" key="2">
    <citation type="journal article" date="2012" name="BMC Genomics">
        <title>Comparative genomic analysis of Geobacter sulfurreducens KN400, a strain with enhanced capacity for extracellular electron transfer and electricity production.</title>
        <authorList>
            <person name="Butler J.E."/>
            <person name="Young N.D."/>
            <person name="Aklujkar M."/>
            <person name="Lovley D.R."/>
        </authorList>
    </citation>
    <scope>NUCLEOTIDE SEQUENCE [LARGE SCALE GENOMIC DNA]</scope>
    <source>
        <strain evidence="2">ATCC 51573 / DSM 12127 / PCA</strain>
    </source>
</reference>